<dbReference type="EMBL" id="JARGCK010000026">
    <property type="protein sequence ID" value="MDK9867139.1"/>
    <property type="molecule type" value="Genomic_DNA"/>
</dbReference>
<reference evidence="1" key="1">
    <citation type="journal article" date="2023" name="Int. J. Mol. Sci.">
        <title>Antibiotic Resistance/Susceptibility Profiles of Staphylococcus equorum Strains from Cheese, and Genome Analysis for Antibiotic Resistance Genes.</title>
        <authorList>
            <person name="Vazquez L."/>
            <person name="Srednik M.E."/>
            <person name="Rodriguez J."/>
            <person name="Florez A.B."/>
            <person name="Mayo B."/>
        </authorList>
    </citation>
    <scope>NUCLEOTIDE SEQUENCE</scope>
    <source>
        <strain evidence="1">5A3I</strain>
    </source>
</reference>
<organism evidence="1 2">
    <name type="scientific">Staphylococcus equorum</name>
    <dbReference type="NCBI Taxonomy" id="246432"/>
    <lineage>
        <taxon>Bacteria</taxon>
        <taxon>Bacillati</taxon>
        <taxon>Bacillota</taxon>
        <taxon>Bacilli</taxon>
        <taxon>Bacillales</taxon>
        <taxon>Staphylococcaceae</taxon>
        <taxon>Staphylococcus</taxon>
    </lineage>
</organism>
<proteinExistence type="predicted"/>
<evidence type="ECO:0000313" key="2">
    <source>
        <dbReference type="Proteomes" id="UP001174037"/>
    </source>
</evidence>
<dbReference type="Pfam" id="PF14253">
    <property type="entry name" value="AbiH"/>
    <property type="match status" value="1"/>
</dbReference>
<name>A0AAW7AMK6_9STAP</name>
<sequence length="287" mass="34168">MNNILIIGNGFDSSHFYKVPTLRGINSFKLLRSNIESENQQLFNKINTTESINKEWGNLEKVEPNLVKHEIETFLTIVKNWYEDIDEKFVKYKEELIEPNFKKIIEENEFIVLSLNYTNLIEQIYDMTKSKVVQLHLDDNGLPYMDFNDIYVPNSNRIKKTFGIPTKIPNSEKIPIGLVKEKKILKRHININEKEVNIYLFGASLDGVDFKYFECLIFYLDKECKDMVRINIYIKRHGSNYEELEWENRIRIFFSNNPLRMNLKLDNIKLEKIKSEEWLNIIIKAEK</sequence>
<gene>
    <name evidence="1" type="ORF">P1A27_14505</name>
</gene>
<dbReference type="Proteomes" id="UP001174037">
    <property type="component" value="Unassembled WGS sequence"/>
</dbReference>
<dbReference type="InterPro" id="IPR025935">
    <property type="entry name" value="AbiH"/>
</dbReference>
<accession>A0AAW7AMK6</accession>
<reference evidence="1" key="2">
    <citation type="submission" date="2023-03" db="EMBL/GenBank/DDBJ databases">
        <authorList>
            <person name="Vazquez L."/>
            <person name="Rodriguez J."/>
            <person name="Mayo B."/>
            <person name="Florez A.B."/>
        </authorList>
    </citation>
    <scope>NUCLEOTIDE SEQUENCE</scope>
    <source>
        <strain evidence="1">5A3I</strain>
    </source>
</reference>
<evidence type="ECO:0000313" key="1">
    <source>
        <dbReference type="EMBL" id="MDK9867139.1"/>
    </source>
</evidence>
<comment type="caution">
    <text evidence="1">The sequence shown here is derived from an EMBL/GenBank/DDBJ whole genome shotgun (WGS) entry which is preliminary data.</text>
</comment>
<dbReference type="AlphaFoldDB" id="A0AAW7AMK6"/>
<protein>
    <submittedName>
        <fullName evidence="1">AbiH family protein</fullName>
    </submittedName>
</protein>
<dbReference type="RefSeq" id="WP_285324521.1">
    <property type="nucleotide sequence ID" value="NZ_JARGCK010000026.1"/>
</dbReference>